<accession>A0ABS1VXS7</accession>
<organism evidence="1 2">
    <name type="scientific">Paractinoplanes lichenicola</name>
    <dbReference type="NCBI Taxonomy" id="2802976"/>
    <lineage>
        <taxon>Bacteria</taxon>
        <taxon>Bacillati</taxon>
        <taxon>Actinomycetota</taxon>
        <taxon>Actinomycetes</taxon>
        <taxon>Micromonosporales</taxon>
        <taxon>Micromonosporaceae</taxon>
        <taxon>Paractinoplanes</taxon>
    </lineage>
</organism>
<evidence type="ECO:0000313" key="1">
    <source>
        <dbReference type="EMBL" id="MBL7259301.1"/>
    </source>
</evidence>
<dbReference type="EMBL" id="JAENHO010000011">
    <property type="protein sequence ID" value="MBL7259301.1"/>
    <property type="molecule type" value="Genomic_DNA"/>
</dbReference>
<sequence>MLDQSVLEQIARSQAGDGVRIWRHDREPISPMNAVLDVVDTMVSHPYSIFWVSGGAPETFSLPDLDPAVVLFSTRHLEMMGQLRGILTTFWLDGPMLEAVAEQVSLRILAELTLRQGDPALACHLMAESLSRTTVDFPRMTLMGLEREPISESYLSVWFYGLLHEMGHVAARERDHTRRGGPDTYLGSLADAVLGKYFGDHSEAVRKRRAELERIDALDSAVLTAEIDADLFSVQALFEGTYRVFERSGTLDQLNAGRLASDVLLMFGLFHVLNSCALAVRLRDGADAADLYGNVANAVRLNVIIDFLAELLTRTGTSEPGEEDVAGMRQKLVAAHDRINARFTTFDRGHALALRLCLFPHERRLDAIGGLAAFLDKQFSSAVAGPDIRHFLALADSLDISHPDLDLLVELASTPGSAKELLADRQRIFLLPWVSGDGVDMPFLLPGRDKQVAFVFGDDEVARVFVEESRSMLAPNLELTSRVVVSPTEQNVVITVALSVPEGVRDQLRVVFEGTPEFGEQFERLADGSFWPD</sequence>
<gene>
    <name evidence="1" type="ORF">JKJ07_33795</name>
</gene>
<name>A0ABS1VXS7_9ACTN</name>
<dbReference type="Proteomes" id="UP000598996">
    <property type="component" value="Unassembled WGS sequence"/>
</dbReference>
<reference evidence="1 2" key="1">
    <citation type="submission" date="2021-01" db="EMBL/GenBank/DDBJ databases">
        <title>Actinoplanes sp. nov. LDG1-01 isolated from lichen.</title>
        <authorList>
            <person name="Saeng-In P."/>
            <person name="Phongsopitanun W."/>
            <person name="Kanchanasin P."/>
            <person name="Yuki M."/>
            <person name="Kudo T."/>
            <person name="Ohkuma M."/>
            <person name="Tanasupawat S."/>
        </authorList>
    </citation>
    <scope>NUCLEOTIDE SEQUENCE [LARGE SCALE GENOMIC DNA]</scope>
    <source>
        <strain evidence="1 2">LDG1-01</strain>
    </source>
</reference>
<dbReference type="RefSeq" id="WP_202996012.1">
    <property type="nucleotide sequence ID" value="NZ_JAENHO010000011.1"/>
</dbReference>
<evidence type="ECO:0000313" key="2">
    <source>
        <dbReference type="Proteomes" id="UP000598996"/>
    </source>
</evidence>
<keyword evidence="2" id="KW-1185">Reference proteome</keyword>
<proteinExistence type="predicted"/>
<comment type="caution">
    <text evidence="1">The sequence shown here is derived from an EMBL/GenBank/DDBJ whole genome shotgun (WGS) entry which is preliminary data.</text>
</comment>
<protein>
    <submittedName>
        <fullName evidence="1">Uncharacterized protein</fullName>
    </submittedName>
</protein>